<reference evidence="3" key="1">
    <citation type="submission" date="2005-09" db="EMBL/GenBank/DDBJ databases">
        <authorList>
            <person name="Mural R.J."/>
            <person name="Li P.W."/>
            <person name="Adams M.D."/>
            <person name="Amanatides P.G."/>
            <person name="Baden-Tillson H."/>
            <person name="Barnstead M."/>
            <person name="Chin S.H."/>
            <person name="Dew I."/>
            <person name="Evans C.A."/>
            <person name="Ferriera S."/>
            <person name="Flanigan M."/>
            <person name="Fosler C."/>
            <person name="Glodek A."/>
            <person name="Gu Z."/>
            <person name="Holt R.A."/>
            <person name="Jennings D."/>
            <person name="Kraft C.L."/>
            <person name="Lu F."/>
            <person name="Nguyen T."/>
            <person name="Nusskern D.R."/>
            <person name="Pfannkoch C.M."/>
            <person name="Sitter C."/>
            <person name="Sutton G.G."/>
            <person name="Venter J.C."/>
            <person name="Wang Z."/>
            <person name="Woodage T."/>
            <person name="Zheng X.H."/>
            <person name="Zhong F."/>
        </authorList>
    </citation>
    <scope>NUCLEOTIDE SEQUENCE [LARGE SCALE GENOMIC DNA]</scope>
    <source>
        <strain>BN</strain>
        <strain evidence="3">Sprague-Dawley</strain>
    </source>
</reference>
<evidence type="ECO:0000313" key="2">
    <source>
        <dbReference type="EMBL" id="EDL89931.1"/>
    </source>
</evidence>
<feature type="region of interest" description="Disordered" evidence="1">
    <location>
        <begin position="30"/>
        <end position="50"/>
    </location>
</feature>
<protein>
    <submittedName>
        <fullName evidence="2">RCG57018</fullName>
    </submittedName>
</protein>
<dbReference type="Proteomes" id="UP000234681">
    <property type="component" value="Chromosome 14"/>
</dbReference>
<organism evidence="2 3">
    <name type="scientific">Rattus norvegicus</name>
    <name type="common">Rat</name>
    <dbReference type="NCBI Taxonomy" id="10116"/>
    <lineage>
        <taxon>Eukaryota</taxon>
        <taxon>Metazoa</taxon>
        <taxon>Chordata</taxon>
        <taxon>Craniata</taxon>
        <taxon>Vertebrata</taxon>
        <taxon>Euteleostomi</taxon>
        <taxon>Mammalia</taxon>
        <taxon>Eutheria</taxon>
        <taxon>Euarchontoglires</taxon>
        <taxon>Glires</taxon>
        <taxon>Rodentia</taxon>
        <taxon>Myomorpha</taxon>
        <taxon>Muroidea</taxon>
        <taxon>Muridae</taxon>
        <taxon>Murinae</taxon>
        <taxon>Rattus</taxon>
    </lineage>
</organism>
<evidence type="ECO:0000313" key="3">
    <source>
        <dbReference type="Proteomes" id="UP000234681"/>
    </source>
</evidence>
<accession>A6JD09</accession>
<proteinExistence type="predicted"/>
<name>A6JD09_RAT</name>
<evidence type="ECO:0000256" key="1">
    <source>
        <dbReference type="SAM" id="MobiDB-lite"/>
    </source>
</evidence>
<dbReference type="EMBL" id="CH473981">
    <property type="protein sequence ID" value="EDL89931.1"/>
    <property type="molecule type" value="Genomic_DNA"/>
</dbReference>
<gene>
    <name evidence="2" type="ORF">rCG_57018</name>
</gene>
<sequence length="78" mass="8525">MDAEPILTGHTTVIHVSWHLSWSVVGDHKHKTHDSLSKNTSKPSRSEDAGTAEVGFSILRVSSFLPRDPLITPLPQGI</sequence>
<dbReference type="AlphaFoldDB" id="A6JD09"/>